<dbReference type="Pfam" id="PF18004">
    <property type="entry name" value="RPN2_C"/>
    <property type="match status" value="1"/>
</dbReference>
<evidence type="ECO:0000256" key="2">
    <source>
        <dbReference type="ARBA" id="ARBA00006308"/>
    </source>
</evidence>
<dbReference type="InterPro" id="IPR011989">
    <property type="entry name" value="ARM-like"/>
</dbReference>
<dbReference type="GO" id="GO:0030234">
    <property type="term" value="F:enzyme regulator activity"/>
    <property type="evidence" value="ECO:0007669"/>
    <property type="project" value="UniProtKB-UniRule"/>
</dbReference>
<gene>
    <name evidence="10" type="ORF">BD324DRAFT_612411</name>
</gene>
<dbReference type="SUPFAM" id="SSF48371">
    <property type="entry name" value="ARM repeat"/>
    <property type="match status" value="1"/>
</dbReference>
<dbReference type="FunCoup" id="A0A1Y1USE1">
    <property type="interactions" value="764"/>
</dbReference>
<comment type="similarity">
    <text evidence="2 6">Belongs to the proteasome subunit S1 family.</text>
</comment>
<evidence type="ECO:0000259" key="9">
    <source>
        <dbReference type="Pfam" id="PF21505"/>
    </source>
</evidence>
<feature type="compositionally biased region" description="Polar residues" evidence="7">
    <location>
        <begin position="853"/>
        <end position="866"/>
    </location>
</feature>
<dbReference type="InterPro" id="IPR040623">
    <property type="entry name" value="RPN2_C"/>
</dbReference>
<feature type="compositionally biased region" description="Basic and acidic residues" evidence="7">
    <location>
        <begin position="825"/>
        <end position="838"/>
    </location>
</feature>
<organism evidence="10 11">
    <name type="scientific">Kockovaella imperatae</name>
    <dbReference type="NCBI Taxonomy" id="4999"/>
    <lineage>
        <taxon>Eukaryota</taxon>
        <taxon>Fungi</taxon>
        <taxon>Dikarya</taxon>
        <taxon>Basidiomycota</taxon>
        <taxon>Agaricomycotina</taxon>
        <taxon>Tremellomycetes</taxon>
        <taxon>Tremellales</taxon>
        <taxon>Cuniculitremaceae</taxon>
        <taxon>Kockovaella</taxon>
    </lineage>
</organism>
<dbReference type="InterPro" id="IPR048570">
    <property type="entry name" value="PSMD1_RPN2_N"/>
</dbReference>
<keyword evidence="5 6" id="KW-0647">Proteasome</keyword>
<keyword evidence="11" id="KW-1185">Reference proteome</keyword>
<evidence type="ECO:0000313" key="10">
    <source>
        <dbReference type="EMBL" id="ORX40872.1"/>
    </source>
</evidence>
<evidence type="ECO:0000256" key="6">
    <source>
        <dbReference type="PIRNR" id="PIRNR015947"/>
    </source>
</evidence>
<dbReference type="Gene3D" id="1.25.10.10">
    <property type="entry name" value="Leucine-rich Repeat Variant"/>
    <property type="match status" value="1"/>
</dbReference>
<protein>
    <recommendedName>
        <fullName evidence="3 6">26S proteasome regulatory subunit RPN2</fullName>
    </recommendedName>
</protein>
<accession>A0A1Y1USE1</accession>
<dbReference type="PIRSF" id="PIRSF015947">
    <property type="entry name" value="26S_Psome_Rpn2"/>
    <property type="match status" value="1"/>
</dbReference>
<evidence type="ECO:0000256" key="1">
    <source>
        <dbReference type="ARBA" id="ARBA00002187"/>
    </source>
</evidence>
<dbReference type="InterPro" id="IPR002015">
    <property type="entry name" value="Proteasome/cyclosome_rpt"/>
</dbReference>
<dbReference type="InterPro" id="IPR016024">
    <property type="entry name" value="ARM-type_fold"/>
</dbReference>
<dbReference type="STRING" id="4999.A0A1Y1USE1"/>
<evidence type="ECO:0000256" key="7">
    <source>
        <dbReference type="SAM" id="MobiDB-lite"/>
    </source>
</evidence>
<comment type="caution">
    <text evidence="10">The sequence shown here is derived from an EMBL/GenBank/DDBJ whole genome shotgun (WGS) entry which is preliminary data.</text>
</comment>
<evidence type="ECO:0000259" key="8">
    <source>
        <dbReference type="Pfam" id="PF18004"/>
    </source>
</evidence>
<dbReference type="Pfam" id="PF13646">
    <property type="entry name" value="HEAT_2"/>
    <property type="match status" value="1"/>
</dbReference>
<evidence type="ECO:0000256" key="4">
    <source>
        <dbReference type="ARBA" id="ARBA00022737"/>
    </source>
</evidence>
<dbReference type="Pfam" id="PF21505">
    <property type="entry name" value="RPN2_N"/>
    <property type="match status" value="1"/>
</dbReference>
<evidence type="ECO:0000256" key="3">
    <source>
        <dbReference type="ARBA" id="ARBA00015684"/>
    </source>
</evidence>
<proteinExistence type="inferred from homology"/>
<dbReference type="PANTHER" id="PTHR10943">
    <property type="entry name" value="26S PROTEASOME NON-ATPASE REGULATORY SUBUNIT"/>
    <property type="match status" value="1"/>
</dbReference>
<feature type="domain" description="26S proteasome non-ATPase regulatory subunit 1/RPN2 N-terminal" evidence="9">
    <location>
        <begin position="8"/>
        <end position="330"/>
    </location>
</feature>
<feature type="compositionally biased region" description="Basic and acidic residues" evidence="7">
    <location>
        <begin position="801"/>
        <end position="813"/>
    </location>
</feature>
<dbReference type="GO" id="GO:0008540">
    <property type="term" value="C:proteasome regulatory particle, base subcomplex"/>
    <property type="evidence" value="ECO:0007669"/>
    <property type="project" value="UniProtKB-UniRule"/>
</dbReference>
<feature type="region of interest" description="Disordered" evidence="7">
    <location>
        <begin position="801"/>
        <end position="1009"/>
    </location>
</feature>
<dbReference type="GO" id="GO:0005634">
    <property type="term" value="C:nucleus"/>
    <property type="evidence" value="ECO:0007669"/>
    <property type="project" value="TreeGrafter"/>
</dbReference>
<dbReference type="EMBL" id="NBSH01000001">
    <property type="protein sequence ID" value="ORX40872.1"/>
    <property type="molecule type" value="Genomic_DNA"/>
</dbReference>
<dbReference type="PANTHER" id="PTHR10943:SF2">
    <property type="entry name" value="26S PROTEASOME NON-ATPASE REGULATORY SUBUNIT 1"/>
    <property type="match status" value="1"/>
</dbReference>
<feature type="compositionally biased region" description="Polar residues" evidence="7">
    <location>
        <begin position="876"/>
        <end position="896"/>
    </location>
</feature>
<feature type="domain" description="26S proteasome regulatory subunit RPN2 C-terminal" evidence="8">
    <location>
        <begin position="771"/>
        <end position="907"/>
    </location>
</feature>
<comment type="function">
    <text evidence="1 6">Acts as a regulatory subunit of the 26S proteasome which is involved in the ATP-dependent degradation of ubiquitinated proteins.</text>
</comment>
<evidence type="ECO:0000313" key="11">
    <source>
        <dbReference type="Proteomes" id="UP000193218"/>
    </source>
</evidence>
<dbReference type="GO" id="GO:0034515">
    <property type="term" value="C:proteasome storage granule"/>
    <property type="evidence" value="ECO:0007669"/>
    <property type="project" value="TreeGrafter"/>
</dbReference>
<dbReference type="InterPro" id="IPR016642">
    <property type="entry name" value="26S_Psome_Rpn2"/>
</dbReference>
<feature type="compositionally biased region" description="Basic and acidic residues" evidence="7">
    <location>
        <begin position="945"/>
        <end position="962"/>
    </location>
</feature>
<dbReference type="RefSeq" id="XP_021874551.1">
    <property type="nucleotide sequence ID" value="XM_022014385.1"/>
</dbReference>
<keyword evidence="4" id="KW-0677">Repeat</keyword>
<dbReference type="Pfam" id="PF01851">
    <property type="entry name" value="PC_rep"/>
    <property type="match status" value="1"/>
</dbReference>
<name>A0A1Y1USE1_9TREE</name>
<dbReference type="AlphaFoldDB" id="A0A1Y1USE1"/>
<dbReference type="GeneID" id="33556193"/>
<dbReference type="GO" id="GO:0043161">
    <property type="term" value="P:proteasome-mediated ubiquitin-dependent protein catabolic process"/>
    <property type="evidence" value="ECO:0007669"/>
    <property type="project" value="TreeGrafter"/>
</dbReference>
<dbReference type="FunFam" id="1.25.10.10:FF:000017">
    <property type="entry name" value="26S proteasome non-ATPase regulatory subunit 1"/>
    <property type="match status" value="1"/>
</dbReference>
<evidence type="ECO:0000256" key="5">
    <source>
        <dbReference type="ARBA" id="ARBA00022942"/>
    </source>
</evidence>
<dbReference type="InParanoid" id="A0A1Y1USE1"/>
<dbReference type="OrthoDB" id="261572at2759"/>
<dbReference type="GO" id="GO:0042176">
    <property type="term" value="P:regulation of protein catabolic process"/>
    <property type="evidence" value="ECO:0007669"/>
    <property type="project" value="UniProtKB-UniRule"/>
</dbReference>
<dbReference type="Proteomes" id="UP000193218">
    <property type="component" value="Unassembled WGS sequence"/>
</dbReference>
<reference evidence="10 11" key="1">
    <citation type="submission" date="2017-03" db="EMBL/GenBank/DDBJ databases">
        <title>Widespread Adenine N6-methylation of Active Genes in Fungi.</title>
        <authorList>
            <consortium name="DOE Joint Genome Institute"/>
            <person name="Mondo S.J."/>
            <person name="Dannebaum R.O."/>
            <person name="Kuo R.C."/>
            <person name="Louie K.B."/>
            <person name="Bewick A.J."/>
            <person name="Labutti K."/>
            <person name="Haridas S."/>
            <person name="Kuo A."/>
            <person name="Salamov A."/>
            <person name="Ahrendt S.R."/>
            <person name="Lau R."/>
            <person name="Bowen B.P."/>
            <person name="Lipzen A."/>
            <person name="Sullivan W."/>
            <person name="Andreopoulos W.B."/>
            <person name="Clum A."/>
            <person name="Lindquist E."/>
            <person name="Daum C."/>
            <person name="Northen T.R."/>
            <person name="Ramamoorthy G."/>
            <person name="Schmitz R.J."/>
            <person name="Gryganskyi A."/>
            <person name="Culley D."/>
            <person name="Magnuson J."/>
            <person name="James T.Y."/>
            <person name="O'Malley M.A."/>
            <person name="Stajich J.E."/>
            <person name="Spatafora J.W."/>
            <person name="Visel A."/>
            <person name="Grigoriev I.V."/>
        </authorList>
    </citation>
    <scope>NUCLEOTIDE SEQUENCE [LARGE SCALE GENOMIC DNA]</scope>
    <source>
        <strain evidence="10 11">NRRL Y-17943</strain>
    </source>
</reference>
<sequence>MPVATVTTSAAGSLHLLEDEDQDVRVYALNHLLAIVPQFWAEISDKLSLIERLADELAPELPPDSRDKAALLVSKVYFYIGELDEAVEFALRAHHYFEREPEGEYKETIISGCLDRAIRETEWGKPLDPKLQSVVDRVLRSGGENGKLVMGLALSLRRLDLVEMIFLSSRASSSGATSSSRPLHDETLLRYVLHEVLSGHGGSQELPKAFVTELFTLLLRLFNLNPKPDYNSITALWVQSDSSDACGEALANLLKDGQVLEAYQIGFDVAEVATQAFVEAVRSRLQAAGLGPDPKEGEEEDLEAPQVILNDILRGVKSAELFLNFLSKNNKTDMSILKVTKDSLEDRYSIYHSAITFTNAFANCGTTSDKFLRENLDWLGRASNWAKFSTTAALGVIHRGSWVNGLRVVKPYLPGGASPNLYSEAGALFALGLIYAGRREGCEDELKRGLAEGNDPIVQHGAALGLGVSALATADEELYEEIRSALFQDNATTGEAAGYAMGLIMLGTESEKALEEMTAYARETQHEKIIRSLAIGRAFVMYGAKERASKLIAALSDEKDAIMRYGGMFMIALAYVGTGDNAATKLLLHYAVSDVNDDVRRAAVTGLGFVLFRNYTQVPRVVQLLAESYNPHVRHGATIALGISCAGTGWETAVDLLEPLTKDPVDFVRQGAFIALAMILMQQSEAQSSKVASIRQIFSKVVSNKREDPMARFGASLAQGIIDAGGRNMNLSLATRAGTLNMNAIVGLTLFVQFWYWFPLAHGLGLALSPTAIIAVDEKLRVPKLDFTCHAKPSTFAYPSEVKKEVEKKETKAKPAMLSTTAKARAREKTKKEEKGESMETDEKDVSADKLEGSSSGVPNGTQSTPAKPRKPAEPSSFTIGNMTRVTPVQQSTISLPETGRYVPIRAIGGPSEVPTRGSKKLQNSHAASSKRDYSAKSGSIVLLRDTKPEEDGSYIELDKNLWPDVQSEPEEAPMPQESGLPVDASVVGRDLPGGEAEPPAPFEYPFDD</sequence>